<evidence type="ECO:0000313" key="2">
    <source>
        <dbReference type="EMBL" id="MFC6011015.1"/>
    </source>
</evidence>
<keyword evidence="1" id="KW-1133">Transmembrane helix</keyword>
<feature type="transmembrane region" description="Helical" evidence="1">
    <location>
        <begin position="118"/>
        <end position="138"/>
    </location>
</feature>
<keyword evidence="1" id="KW-0472">Membrane</keyword>
<sequence>MSERTGPSEGWIALVDDLSFPMFAGVVPLLRFPAVCVPHGAPAVEYSESQHFFSYSSLHDDLLEHTIGNYFFRTRAPKDSQPFSSRHREWPDARLRCAWPLCEQCRRRYRRFVSARRTCLWVAFAAFAQFGVLIAFFAEESQGSGLVLSLAIFLVGAAIAGTVAMGFGRRAVDVGTLRITEDRGLAVVTAHPNFVTALDAAHRRYVGDDSAG</sequence>
<comment type="caution">
    <text evidence="2">The sequence shown here is derived from an EMBL/GenBank/DDBJ whole genome shotgun (WGS) entry which is preliminary data.</text>
</comment>
<reference evidence="3" key="1">
    <citation type="journal article" date="2019" name="Int. J. Syst. Evol. Microbiol.">
        <title>The Global Catalogue of Microorganisms (GCM) 10K type strain sequencing project: providing services to taxonomists for standard genome sequencing and annotation.</title>
        <authorList>
            <consortium name="The Broad Institute Genomics Platform"/>
            <consortium name="The Broad Institute Genome Sequencing Center for Infectious Disease"/>
            <person name="Wu L."/>
            <person name="Ma J."/>
        </authorList>
    </citation>
    <scope>NUCLEOTIDE SEQUENCE [LARGE SCALE GENOMIC DNA]</scope>
    <source>
        <strain evidence="3">CCUG 36956</strain>
    </source>
</reference>
<feature type="transmembrane region" description="Helical" evidence="1">
    <location>
        <begin position="144"/>
        <end position="168"/>
    </location>
</feature>
<gene>
    <name evidence="2" type="ORF">ACFP3H_08120</name>
</gene>
<keyword evidence="1" id="KW-0812">Transmembrane</keyword>
<organism evidence="2 3">
    <name type="scientific">Nocardia lasii</name>
    <dbReference type="NCBI Taxonomy" id="1616107"/>
    <lineage>
        <taxon>Bacteria</taxon>
        <taxon>Bacillati</taxon>
        <taxon>Actinomycetota</taxon>
        <taxon>Actinomycetes</taxon>
        <taxon>Mycobacteriales</taxon>
        <taxon>Nocardiaceae</taxon>
        <taxon>Nocardia</taxon>
    </lineage>
</organism>
<proteinExistence type="predicted"/>
<protein>
    <submittedName>
        <fullName evidence="2">Uncharacterized protein</fullName>
    </submittedName>
</protein>
<evidence type="ECO:0000256" key="1">
    <source>
        <dbReference type="SAM" id="Phobius"/>
    </source>
</evidence>
<name>A0ABW1JP69_9NOCA</name>
<accession>A0ABW1JP69</accession>
<keyword evidence="3" id="KW-1185">Reference proteome</keyword>
<dbReference type="EMBL" id="JBHSQN010000003">
    <property type="protein sequence ID" value="MFC6011015.1"/>
    <property type="molecule type" value="Genomic_DNA"/>
</dbReference>
<dbReference type="RefSeq" id="WP_378601856.1">
    <property type="nucleotide sequence ID" value="NZ_JBHSQN010000003.1"/>
</dbReference>
<dbReference type="Proteomes" id="UP001596223">
    <property type="component" value="Unassembled WGS sequence"/>
</dbReference>
<evidence type="ECO:0000313" key="3">
    <source>
        <dbReference type="Proteomes" id="UP001596223"/>
    </source>
</evidence>